<reference evidence="1 2" key="1">
    <citation type="submission" date="2015-12" db="EMBL/GenBank/DDBJ databases">
        <title>The genome of Folsomia candida.</title>
        <authorList>
            <person name="Faddeeva A."/>
            <person name="Derks M.F."/>
            <person name="Anvar Y."/>
            <person name="Smit S."/>
            <person name="Van Straalen N."/>
            <person name="Roelofs D."/>
        </authorList>
    </citation>
    <scope>NUCLEOTIDE SEQUENCE [LARGE SCALE GENOMIC DNA]</scope>
    <source>
        <strain evidence="1 2">VU population</strain>
        <tissue evidence="1">Whole body</tissue>
    </source>
</reference>
<organism evidence="1 2">
    <name type="scientific">Folsomia candida</name>
    <name type="common">Springtail</name>
    <dbReference type="NCBI Taxonomy" id="158441"/>
    <lineage>
        <taxon>Eukaryota</taxon>
        <taxon>Metazoa</taxon>
        <taxon>Ecdysozoa</taxon>
        <taxon>Arthropoda</taxon>
        <taxon>Hexapoda</taxon>
        <taxon>Collembola</taxon>
        <taxon>Entomobryomorpha</taxon>
        <taxon>Isotomoidea</taxon>
        <taxon>Isotomidae</taxon>
        <taxon>Proisotominae</taxon>
        <taxon>Folsomia</taxon>
    </lineage>
</organism>
<name>A0A226DY84_FOLCA</name>
<dbReference type="EMBL" id="LNIX01000010">
    <property type="protein sequence ID" value="OXA49774.1"/>
    <property type="molecule type" value="Genomic_DNA"/>
</dbReference>
<proteinExistence type="predicted"/>
<dbReference type="Proteomes" id="UP000198287">
    <property type="component" value="Unassembled WGS sequence"/>
</dbReference>
<sequence>MDLIFLSYKSALLFTPSIKTSSHEVIPILHFSASRITKGNVFLLINNFSNHPKMETSDANQLDTINGIRRKLEKAATDHQVLAQQQVILENLLKSNEAKLQATLQENVSLHCKKYPHRIYTARRDYAATPFWCEILPVGVNKI</sequence>
<evidence type="ECO:0000313" key="2">
    <source>
        <dbReference type="Proteomes" id="UP000198287"/>
    </source>
</evidence>
<protein>
    <submittedName>
        <fullName evidence="1">ADP-ribosylation factor-like protein 8B</fullName>
    </submittedName>
</protein>
<keyword evidence="2" id="KW-1185">Reference proteome</keyword>
<evidence type="ECO:0000313" key="1">
    <source>
        <dbReference type="EMBL" id="OXA49774.1"/>
    </source>
</evidence>
<dbReference type="AlphaFoldDB" id="A0A226DY84"/>
<comment type="caution">
    <text evidence="1">The sequence shown here is derived from an EMBL/GenBank/DDBJ whole genome shotgun (WGS) entry which is preliminary data.</text>
</comment>
<accession>A0A226DY84</accession>
<gene>
    <name evidence="1" type="ORF">Fcan01_16083</name>
</gene>